<dbReference type="InterPro" id="IPR052523">
    <property type="entry name" value="Trichothecene_AcTrans"/>
</dbReference>
<dbReference type="PANTHER" id="PTHR42791">
    <property type="entry name" value="GNAT FAMILY ACETYLTRANSFERASE"/>
    <property type="match status" value="1"/>
</dbReference>
<dbReference type="STRING" id="58919.A0A316Z4V6"/>
<evidence type="ECO:0000313" key="3">
    <source>
        <dbReference type="Proteomes" id="UP000245946"/>
    </source>
</evidence>
<reference evidence="2 3" key="1">
    <citation type="journal article" date="2018" name="Mol. Biol. Evol.">
        <title>Broad Genomic Sampling Reveals a Smut Pathogenic Ancestry of the Fungal Clade Ustilaginomycotina.</title>
        <authorList>
            <person name="Kijpornyongpan T."/>
            <person name="Mondo S.J."/>
            <person name="Barry K."/>
            <person name="Sandor L."/>
            <person name="Lee J."/>
            <person name="Lipzen A."/>
            <person name="Pangilinan J."/>
            <person name="LaButti K."/>
            <person name="Hainaut M."/>
            <person name="Henrissat B."/>
            <person name="Grigoriev I.V."/>
            <person name="Spatafora J.W."/>
            <person name="Aime M.C."/>
        </authorList>
    </citation>
    <scope>NUCLEOTIDE SEQUENCE [LARGE SCALE GENOMIC DNA]</scope>
    <source>
        <strain evidence="2 3">MCA 4186</strain>
    </source>
</reference>
<sequence length="218" mass="23975">MAAALSLQLRAAQKADLPRLAHIFSANFTPIMAPILPSGPTKADEALRHAQLARRLAERDADPRNAFLDVATRADDGEVLACTQWRIVDAGGYDAPEPHYAEPLPWPADAKPELHDAFFHSLEMNAKKYMDDRKHVHLDILCVDTETARSGAGTFLFKHVLAQARAQKLPIYLDAAPTGSALPFWTRHGFRQLGVIQTDGMDDVIAMVREDDSAQADA</sequence>
<dbReference type="RefSeq" id="XP_025596403.1">
    <property type="nucleotide sequence ID" value="XM_025743143.1"/>
</dbReference>
<proteinExistence type="predicted"/>
<keyword evidence="3" id="KW-1185">Reference proteome</keyword>
<accession>A0A316Z4V6</accession>
<dbReference type="Proteomes" id="UP000245946">
    <property type="component" value="Unassembled WGS sequence"/>
</dbReference>
<evidence type="ECO:0000259" key="1">
    <source>
        <dbReference type="PROSITE" id="PS51186"/>
    </source>
</evidence>
<dbReference type="InterPro" id="IPR016181">
    <property type="entry name" value="Acyl_CoA_acyltransferase"/>
</dbReference>
<dbReference type="PANTHER" id="PTHR42791:SF2">
    <property type="entry name" value="N-ACETYLTRANSFERASE DOMAIN-CONTAINING PROTEIN"/>
    <property type="match status" value="1"/>
</dbReference>
<dbReference type="InterPro" id="IPR000182">
    <property type="entry name" value="GNAT_dom"/>
</dbReference>
<name>A0A316Z4V6_9BASI</name>
<organism evidence="2 3">
    <name type="scientific">Tilletiopsis washingtonensis</name>
    <dbReference type="NCBI Taxonomy" id="58919"/>
    <lineage>
        <taxon>Eukaryota</taxon>
        <taxon>Fungi</taxon>
        <taxon>Dikarya</taxon>
        <taxon>Basidiomycota</taxon>
        <taxon>Ustilaginomycotina</taxon>
        <taxon>Exobasidiomycetes</taxon>
        <taxon>Entylomatales</taxon>
        <taxon>Entylomatales incertae sedis</taxon>
        <taxon>Tilletiopsis</taxon>
    </lineage>
</organism>
<gene>
    <name evidence="2" type="ORF">FA09DRAFT_331701</name>
</gene>
<dbReference type="GO" id="GO:0016747">
    <property type="term" value="F:acyltransferase activity, transferring groups other than amino-acyl groups"/>
    <property type="evidence" value="ECO:0007669"/>
    <property type="project" value="InterPro"/>
</dbReference>
<protein>
    <recommendedName>
        <fullName evidence="1">N-acetyltransferase domain-containing protein</fullName>
    </recommendedName>
</protein>
<dbReference type="OrthoDB" id="2533247at2759"/>
<dbReference type="Gene3D" id="3.40.630.30">
    <property type="match status" value="1"/>
</dbReference>
<dbReference type="SUPFAM" id="SSF55729">
    <property type="entry name" value="Acyl-CoA N-acyltransferases (Nat)"/>
    <property type="match status" value="1"/>
</dbReference>
<dbReference type="Pfam" id="PF13673">
    <property type="entry name" value="Acetyltransf_10"/>
    <property type="match status" value="1"/>
</dbReference>
<evidence type="ECO:0000313" key="2">
    <source>
        <dbReference type="EMBL" id="PWN96124.1"/>
    </source>
</evidence>
<feature type="domain" description="N-acetyltransferase" evidence="1">
    <location>
        <begin position="7"/>
        <end position="212"/>
    </location>
</feature>
<dbReference type="GeneID" id="37270687"/>
<dbReference type="AlphaFoldDB" id="A0A316Z4V6"/>
<dbReference type="EMBL" id="KZ819301">
    <property type="protein sequence ID" value="PWN96124.1"/>
    <property type="molecule type" value="Genomic_DNA"/>
</dbReference>
<dbReference type="PROSITE" id="PS51186">
    <property type="entry name" value="GNAT"/>
    <property type="match status" value="1"/>
</dbReference>